<dbReference type="EMBL" id="MBFR01000214">
    <property type="protein sequence ID" value="PVU91216.1"/>
    <property type="molecule type" value="Genomic_DNA"/>
</dbReference>
<organism evidence="1 2">
    <name type="scientific">Smittium simulii</name>
    <dbReference type="NCBI Taxonomy" id="133385"/>
    <lineage>
        <taxon>Eukaryota</taxon>
        <taxon>Fungi</taxon>
        <taxon>Fungi incertae sedis</taxon>
        <taxon>Zoopagomycota</taxon>
        <taxon>Kickxellomycotina</taxon>
        <taxon>Harpellomycetes</taxon>
        <taxon>Harpellales</taxon>
        <taxon>Legeriomycetaceae</taxon>
        <taxon>Smittium</taxon>
    </lineage>
</organism>
<dbReference type="AlphaFoldDB" id="A0A2T9YFU9"/>
<reference evidence="1 2" key="1">
    <citation type="journal article" date="2018" name="MBio">
        <title>Comparative Genomics Reveals the Core Gene Toolbox for the Fungus-Insect Symbiosis.</title>
        <authorList>
            <person name="Wang Y."/>
            <person name="Stata M."/>
            <person name="Wang W."/>
            <person name="Stajich J.E."/>
            <person name="White M.M."/>
            <person name="Moncalvo J.M."/>
        </authorList>
    </citation>
    <scope>NUCLEOTIDE SEQUENCE [LARGE SCALE GENOMIC DNA]</scope>
    <source>
        <strain evidence="1 2">SWE-8-4</strain>
    </source>
</reference>
<gene>
    <name evidence="1" type="ORF">BB561_004501</name>
</gene>
<evidence type="ECO:0000313" key="1">
    <source>
        <dbReference type="EMBL" id="PVU91216.1"/>
    </source>
</evidence>
<dbReference type="Proteomes" id="UP000245383">
    <property type="component" value="Unassembled WGS sequence"/>
</dbReference>
<accession>A0A2T9YFU9</accession>
<evidence type="ECO:0008006" key="3">
    <source>
        <dbReference type="Google" id="ProtNLM"/>
    </source>
</evidence>
<keyword evidence="2" id="KW-1185">Reference proteome</keyword>
<protein>
    <recommendedName>
        <fullName evidence="3">Endonuclease/exonuclease/phosphatase domain-containing protein</fullName>
    </recommendedName>
</protein>
<name>A0A2T9YFU9_9FUNG</name>
<sequence length="160" mass="18267">MPVFNLRGSKLNGIKMGTVIDHICSVNLDFQFIGASVIKNVDISDHFSVNSVWINSKKTLDAEKTKKIDRKLITVEAEKIVNHNYYAVLSEYIESSSDTNTIVSDTILKSNNILNELKINKPIKDIHRPELPKKIIKTIKKRRLAFKKMLFEKNLAAKNQ</sequence>
<feature type="non-terminal residue" evidence="1">
    <location>
        <position position="160"/>
    </location>
</feature>
<proteinExistence type="predicted"/>
<comment type="caution">
    <text evidence="1">The sequence shown here is derived from an EMBL/GenBank/DDBJ whole genome shotgun (WGS) entry which is preliminary data.</text>
</comment>
<evidence type="ECO:0000313" key="2">
    <source>
        <dbReference type="Proteomes" id="UP000245383"/>
    </source>
</evidence>